<name>A0A2T3L5R2_9GAMM</name>
<comment type="caution">
    <text evidence="1">The sequence shown here is derived from an EMBL/GenBank/DDBJ whole genome shotgun (WGS) entry which is preliminary data.</text>
</comment>
<organism evidence="1 2">
    <name type="scientific">Photobacterium indicum</name>
    <dbReference type="NCBI Taxonomy" id="81447"/>
    <lineage>
        <taxon>Bacteria</taxon>
        <taxon>Pseudomonadati</taxon>
        <taxon>Pseudomonadota</taxon>
        <taxon>Gammaproteobacteria</taxon>
        <taxon>Vibrionales</taxon>
        <taxon>Vibrionaceae</taxon>
        <taxon>Photobacterium</taxon>
    </lineage>
</organism>
<keyword evidence="2" id="KW-1185">Reference proteome</keyword>
<accession>A0A2T3L5R2</accession>
<reference evidence="1 2" key="1">
    <citation type="submission" date="2018-03" db="EMBL/GenBank/DDBJ databases">
        <title>Whole genome sequencing of Histamine producing bacteria.</title>
        <authorList>
            <person name="Butler K."/>
        </authorList>
    </citation>
    <scope>NUCLEOTIDE SEQUENCE [LARGE SCALE GENOMIC DNA]</scope>
    <source>
        <strain evidence="1 2">ATCC 19614</strain>
    </source>
</reference>
<dbReference type="Proteomes" id="UP000241803">
    <property type="component" value="Unassembled WGS sequence"/>
</dbReference>
<protein>
    <submittedName>
        <fullName evidence="1">Uncharacterized protein</fullName>
    </submittedName>
</protein>
<evidence type="ECO:0000313" key="1">
    <source>
        <dbReference type="EMBL" id="PSV45245.1"/>
    </source>
</evidence>
<sequence>MWIFCLLELSTTKTSLIKPSNTPRKKHSKKEGQLYPSYLKMLVSARICWALGKALIYRPSHSTLKISNTA</sequence>
<gene>
    <name evidence="1" type="ORF">C9J47_18240</name>
</gene>
<evidence type="ECO:0000313" key="2">
    <source>
        <dbReference type="Proteomes" id="UP000241803"/>
    </source>
</evidence>
<dbReference type="EMBL" id="PYOC01000007">
    <property type="protein sequence ID" value="PSV45245.1"/>
    <property type="molecule type" value="Genomic_DNA"/>
</dbReference>
<proteinExistence type="predicted"/>
<dbReference type="AlphaFoldDB" id="A0A2T3L5R2"/>